<dbReference type="PROSITE" id="PS51053">
    <property type="entry name" value="SERTA"/>
    <property type="match status" value="1"/>
</dbReference>
<dbReference type="AlphaFoldDB" id="A0A4U1EWU6"/>
<gene>
    <name evidence="3" type="ORF">EI555_011654</name>
</gene>
<dbReference type="GO" id="GO:0005634">
    <property type="term" value="C:nucleus"/>
    <property type="evidence" value="ECO:0007669"/>
    <property type="project" value="InterPro"/>
</dbReference>
<protein>
    <recommendedName>
        <fullName evidence="2">SERTA domain-containing protein</fullName>
    </recommendedName>
</protein>
<feature type="region of interest" description="Disordered" evidence="1">
    <location>
        <begin position="308"/>
        <end position="328"/>
    </location>
</feature>
<evidence type="ECO:0000259" key="2">
    <source>
        <dbReference type="PROSITE" id="PS51053"/>
    </source>
</evidence>
<evidence type="ECO:0000313" key="4">
    <source>
        <dbReference type="Proteomes" id="UP000308365"/>
    </source>
</evidence>
<feature type="region of interest" description="Disordered" evidence="1">
    <location>
        <begin position="128"/>
        <end position="149"/>
    </location>
</feature>
<reference evidence="4" key="1">
    <citation type="journal article" date="2019" name="IScience">
        <title>Narwhal Genome Reveals Long-Term Low Genetic Diversity despite Current Large Abundance Size.</title>
        <authorList>
            <person name="Westbury M.V."/>
            <person name="Petersen B."/>
            <person name="Garde E."/>
            <person name="Heide-Jorgensen M.P."/>
            <person name="Lorenzen E.D."/>
        </authorList>
    </citation>
    <scope>NUCLEOTIDE SEQUENCE [LARGE SCALE GENOMIC DNA]</scope>
</reference>
<organism evidence="3 4">
    <name type="scientific">Monodon monoceros</name>
    <name type="common">Narwhal</name>
    <name type="synonym">Ceratodon monodon</name>
    <dbReference type="NCBI Taxonomy" id="40151"/>
    <lineage>
        <taxon>Eukaryota</taxon>
        <taxon>Metazoa</taxon>
        <taxon>Chordata</taxon>
        <taxon>Craniata</taxon>
        <taxon>Vertebrata</taxon>
        <taxon>Euteleostomi</taxon>
        <taxon>Mammalia</taxon>
        <taxon>Eutheria</taxon>
        <taxon>Laurasiatheria</taxon>
        <taxon>Artiodactyla</taxon>
        <taxon>Whippomorpha</taxon>
        <taxon>Cetacea</taxon>
        <taxon>Odontoceti</taxon>
        <taxon>Monodontidae</taxon>
        <taxon>Monodon</taxon>
    </lineage>
</organism>
<feature type="compositionally biased region" description="Low complexity" evidence="1">
    <location>
        <begin position="308"/>
        <end position="322"/>
    </location>
</feature>
<comment type="caution">
    <text evidence="3">The sequence shown here is derived from an EMBL/GenBank/DDBJ whole genome shotgun (WGS) entry which is preliminary data.</text>
</comment>
<dbReference type="InterPro" id="IPR009263">
    <property type="entry name" value="SERTA_dom"/>
</dbReference>
<evidence type="ECO:0000256" key="1">
    <source>
        <dbReference type="SAM" id="MobiDB-lite"/>
    </source>
</evidence>
<dbReference type="InterPro" id="IPR029708">
    <property type="entry name" value="SERTAD4"/>
</dbReference>
<dbReference type="PANTHER" id="PTHR14272">
    <property type="entry name" value="SERTA DOMAIN-CONTAINING PROTEIN 4"/>
    <property type="match status" value="1"/>
</dbReference>
<feature type="compositionally biased region" description="Basic and acidic residues" evidence="1">
    <location>
        <begin position="370"/>
        <end position="381"/>
    </location>
</feature>
<feature type="region of interest" description="Disordered" evidence="1">
    <location>
        <begin position="370"/>
        <end position="389"/>
    </location>
</feature>
<proteinExistence type="predicted"/>
<sequence>MLCLAPVGLQLMAGNWSQFSVFISQCFDWRQIQFRPIRAGGNNYQVCLCLLRFGRRKWREPQNAVEELALQKQRKRGQRAAEQTEPESINLRLSEMTLVLSMNRFCEPIVSEGAAEIAGYQTLWEADSYGGPSPPGPAQAPLQGDRGAGPPLAGSHYRGISNPITTSKITYFKRKYVEEEDFHPPLSSCSHKTISIFEERAHILYMSLEKLKFIDDPEVYLRRSVLINNLMKRIHGEIIMQNNWCFPACSFNGTSAQEWFMAQDCPYRKRPRMAKEECEKFHACCLYQECGGHYLNLPLSVNANVGNASTTASSSSSSSSSSPPLPLPSCSHQVDFDVGSAPIYKGDGQIPANEIFVTNVRSLGVQEKARLNEKANDDTNRDGGSLSHEPVGNDLAFECKGQFYDYFETGYNEKSNVSESWKKSLRKKEPSPSNKLCCSKGSKI</sequence>
<feature type="domain" description="SERTA" evidence="2">
    <location>
        <begin position="196"/>
        <end position="242"/>
    </location>
</feature>
<dbReference type="EMBL" id="RWIC01000666">
    <property type="protein sequence ID" value="TKC41219.1"/>
    <property type="molecule type" value="Genomic_DNA"/>
</dbReference>
<name>A0A4U1EWU6_MONMO</name>
<accession>A0A4U1EWU6</accession>
<dbReference type="Proteomes" id="UP000308365">
    <property type="component" value="Unassembled WGS sequence"/>
</dbReference>
<dbReference type="Pfam" id="PF06031">
    <property type="entry name" value="SERTA"/>
    <property type="match status" value="1"/>
</dbReference>
<dbReference type="PANTHER" id="PTHR14272:SF4">
    <property type="entry name" value="SERTA DOMAIN-CONTAINING PROTEIN 4"/>
    <property type="match status" value="1"/>
</dbReference>
<evidence type="ECO:0000313" key="3">
    <source>
        <dbReference type="EMBL" id="TKC41219.1"/>
    </source>
</evidence>
<feature type="region of interest" description="Disordered" evidence="1">
    <location>
        <begin position="423"/>
        <end position="444"/>
    </location>
</feature>